<reference evidence="9" key="1">
    <citation type="journal article" date="2019" name="Int. J. Syst. Evol. Microbiol.">
        <title>The Global Catalogue of Microorganisms (GCM) 10K type strain sequencing project: providing services to taxonomists for standard genome sequencing and annotation.</title>
        <authorList>
            <consortium name="The Broad Institute Genomics Platform"/>
            <consortium name="The Broad Institute Genome Sequencing Center for Infectious Disease"/>
            <person name="Wu L."/>
            <person name="Ma J."/>
        </authorList>
    </citation>
    <scope>NUCLEOTIDE SEQUENCE [LARGE SCALE GENOMIC DNA]</scope>
    <source>
        <strain evidence="9">NBRC 103166</strain>
    </source>
</reference>
<organism evidence="8 9">
    <name type="scientific">Psychromonas marina</name>
    <dbReference type="NCBI Taxonomy" id="88364"/>
    <lineage>
        <taxon>Bacteria</taxon>
        <taxon>Pseudomonadati</taxon>
        <taxon>Pseudomonadota</taxon>
        <taxon>Gammaproteobacteria</taxon>
        <taxon>Alteromonadales</taxon>
        <taxon>Psychromonadaceae</taxon>
        <taxon>Psychromonas</taxon>
    </lineage>
</organism>
<dbReference type="HAMAP" id="MF_01899">
    <property type="entry name" value="RNase_D"/>
    <property type="match status" value="1"/>
</dbReference>
<dbReference type="InterPro" id="IPR006292">
    <property type="entry name" value="RNase_D"/>
</dbReference>
<comment type="catalytic activity">
    <reaction evidence="6">
        <text>Exonucleolytic cleavage that removes extra residues from the 3'-terminus of tRNA to produce 5'-mononucleotides.</text>
        <dbReference type="EC" id="3.1.13.5"/>
    </reaction>
</comment>
<dbReference type="SMART" id="SM00341">
    <property type="entry name" value="HRDC"/>
    <property type="match status" value="1"/>
</dbReference>
<dbReference type="SMART" id="SM00474">
    <property type="entry name" value="35EXOc"/>
    <property type="match status" value="1"/>
</dbReference>
<evidence type="ECO:0000313" key="8">
    <source>
        <dbReference type="EMBL" id="GLS91590.1"/>
    </source>
</evidence>
<dbReference type="PANTHER" id="PTHR47649">
    <property type="entry name" value="RIBONUCLEASE D"/>
    <property type="match status" value="1"/>
</dbReference>
<dbReference type="Gene3D" id="1.10.150.80">
    <property type="entry name" value="HRDC domain"/>
    <property type="match status" value="2"/>
</dbReference>
<protein>
    <recommendedName>
        <fullName evidence="6">Ribonuclease D</fullName>
        <shortName evidence="6">RNase D</shortName>
        <ecNumber evidence="6">3.1.13.5</ecNumber>
    </recommendedName>
</protein>
<dbReference type="PANTHER" id="PTHR47649:SF1">
    <property type="entry name" value="RIBONUCLEASE D"/>
    <property type="match status" value="1"/>
</dbReference>
<dbReference type="SUPFAM" id="SSF47819">
    <property type="entry name" value="HRDC-like"/>
    <property type="match status" value="2"/>
</dbReference>
<dbReference type="Proteomes" id="UP001157353">
    <property type="component" value="Unassembled WGS sequence"/>
</dbReference>
<dbReference type="Pfam" id="PF21293">
    <property type="entry name" value="RNAseD_HRDC_C"/>
    <property type="match status" value="1"/>
</dbReference>
<gene>
    <name evidence="6 8" type="primary">rnd</name>
    <name evidence="8" type="ORF">GCM10007916_26590</name>
</gene>
<dbReference type="NCBIfam" id="TIGR01388">
    <property type="entry name" value="rnd"/>
    <property type="match status" value="1"/>
</dbReference>
<evidence type="ECO:0000256" key="6">
    <source>
        <dbReference type="HAMAP-Rule" id="MF_01899"/>
    </source>
</evidence>
<dbReference type="InterPro" id="IPR010997">
    <property type="entry name" value="HRDC-like_sf"/>
</dbReference>
<evidence type="ECO:0000256" key="3">
    <source>
        <dbReference type="ARBA" id="ARBA00022722"/>
    </source>
</evidence>
<dbReference type="Gene3D" id="3.30.420.10">
    <property type="entry name" value="Ribonuclease H-like superfamily/Ribonuclease H"/>
    <property type="match status" value="1"/>
</dbReference>
<sequence length="369" mass="42342">MQFNMITTHDQLHGFLASLDNSPICVDTEFVRTRTYSARLGLLQLSQNGNITLIDPIAVPDLSEFWKALDNKQCILHASSEDLEIIRDHKGDLNFTLFDTQIACSFLNLGASLGYAKMVETLQGIVVDKGESRTDWCQRPLSKKQIQYAAADVVHLTPCLDKLTEQLVEKGMFEYFQEECQTTLDLKMKKADPLKAYKAINNVSKLDRQGVAVIQQLAKWRLHTAQTRDLALNFVIKSENLWLLAHYRPSTVEDLRRLNLAPNEIRIHGKDVLAIIERVSKQDPETYPPIAKRLADFPSYKKTLKAMREVIQKCADQHQLPVELIASKRVINEYLSWSWKLTDEQRIDATKPKLLTGWRFKLVGHEFKH</sequence>
<evidence type="ECO:0000256" key="4">
    <source>
        <dbReference type="ARBA" id="ARBA00022801"/>
    </source>
</evidence>
<dbReference type="InterPro" id="IPR051086">
    <property type="entry name" value="RNase_D-like"/>
</dbReference>
<dbReference type="EMBL" id="BSPQ01000013">
    <property type="protein sequence ID" value="GLS91590.1"/>
    <property type="molecule type" value="Genomic_DNA"/>
</dbReference>
<dbReference type="InterPro" id="IPR002121">
    <property type="entry name" value="HRDC_dom"/>
</dbReference>
<comment type="caution">
    <text evidence="8">The sequence shown here is derived from an EMBL/GenBank/DDBJ whole genome shotgun (WGS) entry which is preliminary data.</text>
</comment>
<dbReference type="PROSITE" id="PS50967">
    <property type="entry name" value="HRDC"/>
    <property type="match status" value="1"/>
</dbReference>
<dbReference type="InterPro" id="IPR012337">
    <property type="entry name" value="RNaseH-like_sf"/>
</dbReference>
<feature type="domain" description="HRDC" evidence="7">
    <location>
        <begin position="207"/>
        <end position="286"/>
    </location>
</feature>
<keyword evidence="2 6" id="KW-0819">tRNA processing</keyword>
<dbReference type="Pfam" id="PF01612">
    <property type="entry name" value="DNA_pol_A_exo1"/>
    <property type="match status" value="1"/>
</dbReference>
<dbReference type="Pfam" id="PF00570">
    <property type="entry name" value="HRDC"/>
    <property type="match status" value="1"/>
</dbReference>
<keyword evidence="1 6" id="KW-0963">Cytoplasm</keyword>
<comment type="subcellular location">
    <subcellularLocation>
        <location evidence="6">Cytoplasm</location>
    </subcellularLocation>
</comment>
<evidence type="ECO:0000256" key="2">
    <source>
        <dbReference type="ARBA" id="ARBA00022694"/>
    </source>
</evidence>
<evidence type="ECO:0000256" key="5">
    <source>
        <dbReference type="ARBA" id="ARBA00022839"/>
    </source>
</evidence>
<name>A0ABQ6E325_9GAMM</name>
<dbReference type="CDD" id="cd06142">
    <property type="entry name" value="RNaseD_exo"/>
    <property type="match status" value="1"/>
</dbReference>
<keyword evidence="5 6" id="KW-0269">Exonuclease</keyword>
<comment type="cofactor">
    <cofactor evidence="6">
        <name>a divalent metal cation</name>
        <dbReference type="ChEBI" id="CHEBI:60240"/>
    </cofactor>
</comment>
<dbReference type="InterPro" id="IPR044876">
    <property type="entry name" value="HRDC_dom_sf"/>
</dbReference>
<evidence type="ECO:0000259" key="7">
    <source>
        <dbReference type="PROSITE" id="PS50967"/>
    </source>
</evidence>
<evidence type="ECO:0000313" key="9">
    <source>
        <dbReference type="Proteomes" id="UP001157353"/>
    </source>
</evidence>
<dbReference type="RefSeq" id="WP_284204699.1">
    <property type="nucleotide sequence ID" value="NZ_BSPQ01000013.1"/>
</dbReference>
<comment type="similarity">
    <text evidence="6">Belongs to the RNase D family.</text>
</comment>
<proteinExistence type="inferred from homology"/>
<dbReference type="EC" id="3.1.13.5" evidence="6"/>
<keyword evidence="9" id="KW-1185">Reference proteome</keyword>
<keyword evidence="4 6" id="KW-0378">Hydrolase</keyword>
<dbReference type="InterPro" id="IPR002562">
    <property type="entry name" value="3'-5'_exonuclease_dom"/>
</dbReference>
<dbReference type="SUPFAM" id="SSF53098">
    <property type="entry name" value="Ribonuclease H-like"/>
    <property type="match status" value="1"/>
</dbReference>
<dbReference type="InterPro" id="IPR036397">
    <property type="entry name" value="RNaseH_sf"/>
</dbReference>
<evidence type="ECO:0000256" key="1">
    <source>
        <dbReference type="ARBA" id="ARBA00022490"/>
    </source>
</evidence>
<dbReference type="InterPro" id="IPR048579">
    <property type="entry name" value="RNAseD_HRDC_C"/>
</dbReference>
<accession>A0ABQ6E325</accession>
<keyword evidence="3 6" id="KW-0540">Nuclease</keyword>
<comment type="function">
    <text evidence="6">Exonuclease involved in the 3' processing of various precursor tRNAs. Initiates hydrolysis at the 3'-terminus of an RNA molecule and releases 5'-mononucleotides.</text>
</comment>